<keyword evidence="5" id="KW-1185">Reference proteome</keyword>
<keyword evidence="4" id="KW-0032">Aminotransferase</keyword>
<evidence type="ECO:0000313" key="4">
    <source>
        <dbReference type="EMBL" id="MBU8876366.1"/>
    </source>
</evidence>
<keyword evidence="4" id="KW-0808">Transferase</keyword>
<dbReference type="GO" id="GO:0008483">
    <property type="term" value="F:transaminase activity"/>
    <property type="evidence" value="ECO:0007669"/>
    <property type="project" value="UniProtKB-KW"/>
</dbReference>
<dbReference type="InterPro" id="IPR000192">
    <property type="entry name" value="Aminotrans_V_dom"/>
</dbReference>
<dbReference type="PANTHER" id="PTHR32328:SF0">
    <property type="entry name" value="L-SERYL-TRNA(SEC) SELENIUM TRANSFERASE"/>
    <property type="match status" value="1"/>
</dbReference>
<name>A0ABS6IPV7_9HYPH</name>
<dbReference type="RefSeq" id="WP_216965104.1">
    <property type="nucleotide sequence ID" value="NZ_JAHOPB010000002.1"/>
</dbReference>
<gene>
    <name evidence="4" type="ORF">KQ910_21515</name>
</gene>
<reference evidence="4 5" key="1">
    <citation type="submission" date="2021-06" db="EMBL/GenBank/DDBJ databases">
        <authorList>
            <person name="Lee D.H."/>
        </authorList>
    </citation>
    <scope>NUCLEOTIDE SEQUENCE [LARGE SCALE GENOMIC DNA]</scope>
    <source>
        <strain evidence="4 5">MMS21-HV4-11</strain>
    </source>
</reference>
<evidence type="ECO:0000256" key="1">
    <source>
        <dbReference type="ARBA" id="ARBA00001933"/>
    </source>
</evidence>
<dbReference type="EMBL" id="JAHOPB010000002">
    <property type="protein sequence ID" value="MBU8876366.1"/>
    <property type="molecule type" value="Genomic_DNA"/>
</dbReference>
<evidence type="ECO:0000259" key="3">
    <source>
        <dbReference type="Pfam" id="PF00266"/>
    </source>
</evidence>
<dbReference type="Pfam" id="PF00266">
    <property type="entry name" value="Aminotran_5"/>
    <property type="match status" value="1"/>
</dbReference>
<organism evidence="4 5">
    <name type="scientific">Reyranella humidisoli</name>
    <dbReference type="NCBI Taxonomy" id="2849149"/>
    <lineage>
        <taxon>Bacteria</taxon>
        <taxon>Pseudomonadati</taxon>
        <taxon>Pseudomonadota</taxon>
        <taxon>Alphaproteobacteria</taxon>
        <taxon>Hyphomicrobiales</taxon>
        <taxon>Reyranellaceae</taxon>
        <taxon>Reyranella</taxon>
    </lineage>
</organism>
<protein>
    <submittedName>
        <fullName evidence="4">Aminotransferase class V-fold PLP-dependent enzyme</fullName>
    </submittedName>
</protein>
<sequence length="396" mass="40877">MSETNPYELLGVRRRINAAGALTRLGGAVMAPEVVAAMAAASRASVDIGELQDAASLRIAEATGAEAGLVTTGAAAALTLAAAATIARWDIAKMAALPHAGAFPHDILIPRTQRTGYAHALAASGARLVDIGHNDRGTGAGVRGLEAWEIETAITPSVVAMAFSVNTGSIVDLPTAIATCRANGIPLIVDAAAQLPPKENLRRFIDMGVDLVAFSGGKALGGPQASGILAGRRDLVASALLQQLDMDVAPDTWTPPRLVDRANLRGVPHHGIGRGFKAGKEEIVGLLVALERFVKADDAAANAALQSRLEAIAASLSGFDVKLLPATQTGRVPVLEITVADALAVSARLQRGDPPVHLSERHAARGVLTLDPQVLLPEHDEPLAAALRETLQSTVA</sequence>
<proteinExistence type="predicted"/>
<evidence type="ECO:0000256" key="2">
    <source>
        <dbReference type="ARBA" id="ARBA00022898"/>
    </source>
</evidence>
<dbReference type="Proteomes" id="UP000727907">
    <property type="component" value="Unassembled WGS sequence"/>
</dbReference>
<evidence type="ECO:0000313" key="5">
    <source>
        <dbReference type="Proteomes" id="UP000727907"/>
    </source>
</evidence>
<comment type="cofactor">
    <cofactor evidence="1">
        <name>pyridoxal 5'-phosphate</name>
        <dbReference type="ChEBI" id="CHEBI:597326"/>
    </cofactor>
</comment>
<keyword evidence="2" id="KW-0663">Pyridoxal phosphate</keyword>
<dbReference type="PANTHER" id="PTHR32328">
    <property type="entry name" value="L-SERYL-TRNA(SEC) SELENIUM TRANSFERASE"/>
    <property type="match status" value="1"/>
</dbReference>
<feature type="domain" description="Aminotransferase class V" evidence="3">
    <location>
        <begin position="123"/>
        <end position="238"/>
    </location>
</feature>
<accession>A0ABS6IPV7</accession>
<comment type="caution">
    <text evidence="4">The sequence shown here is derived from an EMBL/GenBank/DDBJ whole genome shotgun (WGS) entry which is preliminary data.</text>
</comment>